<gene>
    <name evidence="1" type="ORF">F5148DRAFT_1289166</name>
</gene>
<proteinExistence type="predicted"/>
<evidence type="ECO:0000313" key="1">
    <source>
        <dbReference type="EMBL" id="KAI9453351.1"/>
    </source>
</evidence>
<organism evidence="1 2">
    <name type="scientific">Russula earlei</name>
    <dbReference type="NCBI Taxonomy" id="71964"/>
    <lineage>
        <taxon>Eukaryota</taxon>
        <taxon>Fungi</taxon>
        <taxon>Dikarya</taxon>
        <taxon>Basidiomycota</taxon>
        <taxon>Agaricomycotina</taxon>
        <taxon>Agaricomycetes</taxon>
        <taxon>Russulales</taxon>
        <taxon>Russulaceae</taxon>
        <taxon>Russula</taxon>
    </lineage>
</organism>
<reference evidence="1" key="1">
    <citation type="submission" date="2021-03" db="EMBL/GenBank/DDBJ databases">
        <title>Evolutionary priming and transition to the ectomycorrhizal habit in an iconic lineage of mushroom-forming fungi: is preadaptation a requirement?</title>
        <authorList>
            <consortium name="DOE Joint Genome Institute"/>
            <person name="Looney B.P."/>
            <person name="Miyauchi S."/>
            <person name="Morin E."/>
            <person name="Drula E."/>
            <person name="Courty P.E."/>
            <person name="Chicoki N."/>
            <person name="Fauchery L."/>
            <person name="Kohler A."/>
            <person name="Kuo A."/>
            <person name="LaButti K."/>
            <person name="Pangilinan J."/>
            <person name="Lipzen A."/>
            <person name="Riley R."/>
            <person name="Andreopoulos W."/>
            <person name="He G."/>
            <person name="Johnson J."/>
            <person name="Barry K.W."/>
            <person name="Grigoriev I.V."/>
            <person name="Nagy L."/>
            <person name="Hibbett D."/>
            <person name="Henrissat B."/>
            <person name="Matheny P.B."/>
            <person name="Labbe J."/>
            <person name="Martin A.F."/>
        </authorList>
    </citation>
    <scope>NUCLEOTIDE SEQUENCE</scope>
    <source>
        <strain evidence="1">BPL698</strain>
    </source>
</reference>
<evidence type="ECO:0000313" key="2">
    <source>
        <dbReference type="Proteomes" id="UP001207468"/>
    </source>
</evidence>
<protein>
    <submittedName>
        <fullName evidence="1">Uncharacterized protein</fullName>
    </submittedName>
</protein>
<name>A0ACC0TY27_9AGAM</name>
<keyword evidence="2" id="KW-1185">Reference proteome</keyword>
<comment type="caution">
    <text evidence="1">The sequence shown here is derived from an EMBL/GenBank/DDBJ whole genome shotgun (WGS) entry which is preliminary data.</text>
</comment>
<accession>A0ACC0TY27</accession>
<sequence>MSQAKLSVHILIHTISQLIPPFRTLRPPPNIDFVQGYPGIPSGAPDRPQAAVKGAIEVRLGPQGVKAKYVRVELRKVESLPGLPPNSYYDFVGQSPVNLWQSSEEYSMLHSQDIPFYIRIPESIPPTLALENGAGIKYELVGQVCIQGKSGFFRRNKPIVLSSSTPIIIDKHELHSTWPVFQQHESRHLTQDAVMLTVDRSQNCYGPSDRVTVHATIRSDNTHTTILRGFEFTLKETTIFRAGPHVTGRGGSPQVKINIIGEQKVLVNMTMHSGAVHRSELAVTVPQTHTTTTLNSARHIDITYVLVVKALMGTGKPLIMELPVIVSNWPRYVSTEAVRRIGIAPSLSLQQPVISTNSMTTTAARPRTVPGASQAATVTATGYPYAPAHGLLKDSRPTNTVPNSTSAPPTSDEMGFIARPVSDGDEPHAQQQTESHSSSIRRRSRTGSAVPQSNRFTVANMTDNEIPEDGLHANTPGLTETPSPAPAQQQKVWPNAEEEKARLYHEAKAKVERVQGLDRAESVRVRLHNHNRFRSTVQLIDDRRQIQSANGYPPQGSPQSSVHSAAPHVDPTRWATAEEEKIRLFTQAQNNARIMQGYVQDMNDGGRAGHGRGASRDSSRSVQQGVQGVTPARPPVISAGAALYSHAMASVNKPSWGTPVAAPPSVPSPESHLLQSSRFPTAAEEKEMLRRYNDATRAVQRHHEVTFGTSDGIMPSTSSSPPREATAGPFSGLDINSGPAPDELPPPWVPNPEFSQTDGMSEKERYRIAFEARERAVAAAEQQLTPPPPVNPTISPPADYYAATGTPHPGVNGSHPLEPAADSGLPPPWHPTTPLSQPGLPPHLRARSPPMPPNPTQPGQQRLLSAAEEKALLKARYESEEKSTALPVATLQQQEYHSSSTDTPSPGTPSPIRSELLVSRDQTQVVVSMSTPPPLMPRPPASYIQETAEEDARLQDELANGKLSATTGGTTTATVSVPNSVAGARAAPTGLDDTFGLLRPTSPFTIGWESISVRTAGAGANATTNGLESSPSSPPPLPPKVPLKH</sequence>
<dbReference type="EMBL" id="JAGFNK010000307">
    <property type="protein sequence ID" value="KAI9453351.1"/>
    <property type="molecule type" value="Genomic_DNA"/>
</dbReference>
<dbReference type="Proteomes" id="UP001207468">
    <property type="component" value="Unassembled WGS sequence"/>
</dbReference>